<dbReference type="Pfam" id="PF00710">
    <property type="entry name" value="Asparaginase"/>
    <property type="match status" value="1"/>
</dbReference>
<dbReference type="PIRSF" id="PIRSF500176">
    <property type="entry name" value="L_ASNase"/>
    <property type="match status" value="1"/>
</dbReference>
<dbReference type="InterPro" id="IPR037152">
    <property type="entry name" value="L-asparaginase_N_sf"/>
</dbReference>
<dbReference type="InterPro" id="IPR040919">
    <property type="entry name" value="Asparaginase_C"/>
</dbReference>
<dbReference type="Pfam" id="PF17763">
    <property type="entry name" value="Asparaginase_C"/>
    <property type="match status" value="1"/>
</dbReference>
<dbReference type="InterPro" id="IPR006034">
    <property type="entry name" value="Asparaginase/glutaminase-like"/>
</dbReference>
<sequence length="306" mass="33111">MADRKPLIHVIGTGGTIAGIGPDRLDYTQYAELGKKFSIEQSLDRIPEINALADIQSEDMISVGSPAIGPKEWLQLSNRINTVLNSTNVDGVVVTHGTATLEETAYFLHLTVKSKKPVVITGAMRPPTSFGTDADLNLIDAIRVAASPHATDKGVVTVLNNEIHCARDVYKANTLRVETFRANELGFLGYSDSDGEVLFYRSPLRKHTYSTDFDVKTLTELPRVDIVYAYAGSDNLLIDAVRQNKSDGMVLTGFGSGTLPPIMLETGAETTQEGIPVVLASRSTAGRVVITPRITKLGFLVADNLH</sequence>
<organism evidence="5">
    <name type="scientific">marine metagenome</name>
    <dbReference type="NCBI Taxonomy" id="408172"/>
    <lineage>
        <taxon>unclassified sequences</taxon>
        <taxon>metagenomes</taxon>
        <taxon>ecological metagenomes</taxon>
    </lineage>
</organism>
<reference evidence="5" key="1">
    <citation type="submission" date="2018-05" db="EMBL/GenBank/DDBJ databases">
        <authorList>
            <person name="Lanie J.A."/>
            <person name="Ng W.-L."/>
            <person name="Kazmierczak K.M."/>
            <person name="Andrzejewski T.M."/>
            <person name="Davidsen T.M."/>
            <person name="Wayne K.J."/>
            <person name="Tettelin H."/>
            <person name="Glass J.I."/>
            <person name="Rusch D."/>
            <person name="Podicherti R."/>
            <person name="Tsui H.-C.T."/>
            <person name="Winkler M.E."/>
        </authorList>
    </citation>
    <scope>NUCLEOTIDE SEQUENCE</scope>
</reference>
<name>A0A381W5X9_9ZZZZ</name>
<dbReference type="PANTHER" id="PTHR11707:SF28">
    <property type="entry name" value="60 KDA LYSOPHOSPHOLIPASE"/>
    <property type="match status" value="1"/>
</dbReference>
<dbReference type="InterPro" id="IPR020827">
    <property type="entry name" value="Asparaginase/glutaminase_AS1"/>
</dbReference>
<accession>A0A381W5X9</accession>
<evidence type="ECO:0000256" key="1">
    <source>
        <dbReference type="ARBA" id="ARBA00010518"/>
    </source>
</evidence>
<dbReference type="GO" id="GO:0004067">
    <property type="term" value="F:asparaginase activity"/>
    <property type="evidence" value="ECO:0007669"/>
    <property type="project" value="InterPro"/>
</dbReference>
<proteinExistence type="inferred from homology"/>
<comment type="similarity">
    <text evidence="1">Belongs to the asparaginase 1 family.</text>
</comment>
<evidence type="ECO:0000256" key="2">
    <source>
        <dbReference type="ARBA" id="ARBA00022801"/>
    </source>
</evidence>
<feature type="non-terminal residue" evidence="5">
    <location>
        <position position="306"/>
    </location>
</feature>
<dbReference type="Gene3D" id="3.40.50.1170">
    <property type="entry name" value="L-asparaginase, N-terminal domain"/>
    <property type="match status" value="1"/>
</dbReference>
<dbReference type="PANTHER" id="PTHR11707">
    <property type="entry name" value="L-ASPARAGINASE"/>
    <property type="match status" value="1"/>
</dbReference>
<dbReference type="InterPro" id="IPR027473">
    <property type="entry name" value="L-asparaginase_C"/>
</dbReference>
<dbReference type="PROSITE" id="PS00144">
    <property type="entry name" value="ASN_GLN_ASE_1"/>
    <property type="match status" value="1"/>
</dbReference>
<dbReference type="PROSITE" id="PS51732">
    <property type="entry name" value="ASN_GLN_ASE_3"/>
    <property type="match status" value="1"/>
</dbReference>
<dbReference type="SFLD" id="SFLDS00057">
    <property type="entry name" value="Glutaminase/Asparaginase"/>
    <property type="match status" value="1"/>
</dbReference>
<dbReference type="AlphaFoldDB" id="A0A381W5X9"/>
<dbReference type="SUPFAM" id="SSF53774">
    <property type="entry name" value="Glutaminase/Asparaginase"/>
    <property type="match status" value="1"/>
</dbReference>
<dbReference type="GO" id="GO:0006528">
    <property type="term" value="P:asparagine metabolic process"/>
    <property type="evidence" value="ECO:0007669"/>
    <property type="project" value="InterPro"/>
</dbReference>
<feature type="domain" description="Asparaginase/glutaminase C-terminal" evidence="4">
    <location>
        <begin position="223"/>
        <end position="305"/>
    </location>
</feature>
<evidence type="ECO:0000313" key="5">
    <source>
        <dbReference type="EMBL" id="SVA47956.1"/>
    </source>
</evidence>
<dbReference type="InterPro" id="IPR027474">
    <property type="entry name" value="L-asparaginase_N"/>
</dbReference>
<evidence type="ECO:0008006" key="6">
    <source>
        <dbReference type="Google" id="ProtNLM"/>
    </source>
</evidence>
<dbReference type="Gene3D" id="3.40.50.40">
    <property type="match status" value="1"/>
</dbReference>
<evidence type="ECO:0000259" key="4">
    <source>
        <dbReference type="Pfam" id="PF17763"/>
    </source>
</evidence>
<feature type="domain" description="L-asparaginase N-terminal" evidence="3">
    <location>
        <begin position="8"/>
        <end position="203"/>
    </location>
</feature>
<dbReference type="PIRSF" id="PIRSF001220">
    <property type="entry name" value="L-ASNase_gatD"/>
    <property type="match status" value="1"/>
</dbReference>
<gene>
    <name evidence="5" type="ORF">METZ01_LOCUS100810</name>
</gene>
<dbReference type="PRINTS" id="PR00139">
    <property type="entry name" value="ASNGLNASE"/>
</dbReference>
<keyword evidence="2" id="KW-0378">Hydrolase</keyword>
<dbReference type="EMBL" id="UINC01010811">
    <property type="protein sequence ID" value="SVA47956.1"/>
    <property type="molecule type" value="Genomic_DNA"/>
</dbReference>
<protein>
    <recommendedName>
        <fullName evidence="6">L-asparaginase N-terminal domain-containing protein</fullName>
    </recommendedName>
</protein>
<dbReference type="CDD" id="cd08964">
    <property type="entry name" value="L-asparaginase_II"/>
    <property type="match status" value="1"/>
</dbReference>
<dbReference type="InterPro" id="IPR004550">
    <property type="entry name" value="AsnASE_II"/>
</dbReference>
<dbReference type="InterPro" id="IPR036152">
    <property type="entry name" value="Asp/glu_Ase-like_sf"/>
</dbReference>
<dbReference type="FunFam" id="3.40.50.1170:FF:000001">
    <property type="entry name" value="L-asparaginase 2"/>
    <property type="match status" value="1"/>
</dbReference>
<dbReference type="SMART" id="SM00870">
    <property type="entry name" value="Asparaginase"/>
    <property type="match status" value="1"/>
</dbReference>
<evidence type="ECO:0000259" key="3">
    <source>
        <dbReference type="Pfam" id="PF00710"/>
    </source>
</evidence>